<dbReference type="AlphaFoldDB" id="A0A0Q0TDW6"/>
<dbReference type="HAMAP" id="MF_00963">
    <property type="entry name" value="Sigma70_RpoD_SigA"/>
    <property type="match status" value="1"/>
</dbReference>
<dbReference type="Proteomes" id="UP000050491">
    <property type="component" value="Unassembled WGS sequence"/>
</dbReference>
<dbReference type="InterPro" id="IPR007630">
    <property type="entry name" value="RNA_pol_sigma70_r4"/>
</dbReference>
<sequence>MDQNPQSQLKQLVLRGKEQGYLTYAEVNDHLPAEIVDSEQVEDIIQMINDMGIKVVETAPDADDLALSDDTTITDEDAAEAAAAALSSVESEIGRTTDPVRMYMREMGTVELLTREGEIDIAKRIEDGINQVQSAIAEYPGTIPYILEQFDRVQAEELRLTDLISGFVDPNDMETEAPTATHIGSELSEADLADEDDEIAAEEDDEDEDENGEGESSDSEEEVGIDPELAREKFNELRGKFQNLQLAVNEFGRDSNQASEASGLVLDIFREFRLTPKQFDHLVETLRTSMDRVRTQERLVMKAVVEIAKMPKKSFIALFTGNESNEEWLDKVLASDKPYVQKVRDQEEDIRRSIQKLQMIEQETSLSVERIKDISRRMSIGEAKARRAKKEMVEANLRLVISIAKKYTNRGLQFLDLIQEGNIGLMKAVDKFEYRRGYKFSTYATWWIRQAITRSIADQARTIRIPVHMIETINKLNRISRQMLQEMGREPLPEELAERMQMPEDKIRKVLKIAKEPISMETPIGDDEDSHLGDFIEDTTLELPLDSATATSLKAATRDVLAGLTPREAKVLRMRFGIDMNTDHTLEEVGKQFDVTRERIRQIEAKALRKLRHPSRSEVLRSFLDE</sequence>
<dbReference type="Pfam" id="PF04546">
    <property type="entry name" value="Sigma70_ner"/>
    <property type="match status" value="1"/>
</dbReference>
<feature type="domain" description="RNA polymerase sigma-70" evidence="8">
    <location>
        <begin position="416"/>
        <end position="429"/>
    </location>
</feature>
<dbReference type="Gene3D" id="1.10.220.120">
    <property type="entry name" value="Sigma-70 factor, region 1.1"/>
    <property type="match status" value="1"/>
</dbReference>
<dbReference type="NCBIfam" id="TIGR02937">
    <property type="entry name" value="sigma70-ECF"/>
    <property type="match status" value="1"/>
</dbReference>
<evidence type="ECO:0000256" key="6">
    <source>
        <dbReference type="HAMAP-Rule" id="MF_00963"/>
    </source>
</evidence>
<evidence type="ECO:0000256" key="4">
    <source>
        <dbReference type="ARBA" id="ARBA00023125"/>
    </source>
</evidence>
<dbReference type="InterPro" id="IPR042189">
    <property type="entry name" value="RNA_pol_sigma_70_r1_1_sf"/>
</dbReference>
<dbReference type="InterPro" id="IPR007631">
    <property type="entry name" value="RNA_pol_sigma_70_non-ess"/>
</dbReference>
<dbReference type="Pfam" id="PF03979">
    <property type="entry name" value="Sigma70_r1_1"/>
    <property type="match status" value="1"/>
</dbReference>
<dbReference type="NCBIfam" id="NF004208">
    <property type="entry name" value="PRK05658.1"/>
    <property type="match status" value="1"/>
</dbReference>
<dbReference type="PRINTS" id="PR00046">
    <property type="entry name" value="SIGMA70FCT"/>
</dbReference>
<dbReference type="InterPro" id="IPR036388">
    <property type="entry name" value="WH-like_DNA-bd_sf"/>
</dbReference>
<keyword evidence="2 6" id="KW-0805">Transcription regulation</keyword>
<dbReference type="PANTHER" id="PTHR30603:SF60">
    <property type="entry name" value="RNA POLYMERASE SIGMA FACTOR RPOD"/>
    <property type="match status" value="1"/>
</dbReference>
<dbReference type="InterPro" id="IPR012760">
    <property type="entry name" value="RNA_pol_sigma_RpoD_C"/>
</dbReference>
<dbReference type="Gene3D" id="1.10.601.10">
    <property type="entry name" value="RNA Polymerase Primary Sigma Factor"/>
    <property type="match status" value="1"/>
</dbReference>
<dbReference type="InterPro" id="IPR007627">
    <property type="entry name" value="RNA_pol_sigma70_r2"/>
</dbReference>
<feature type="domain" description="RNA polymerase sigma-70" evidence="9">
    <location>
        <begin position="585"/>
        <end position="611"/>
    </location>
</feature>
<dbReference type="FunFam" id="1.10.10.10:FF:000004">
    <property type="entry name" value="RNA polymerase sigma factor SigA"/>
    <property type="match status" value="1"/>
</dbReference>
<evidence type="ECO:0000259" key="8">
    <source>
        <dbReference type="PROSITE" id="PS00715"/>
    </source>
</evidence>
<dbReference type="OrthoDB" id="9809557at2"/>
<keyword evidence="3 6" id="KW-0731">Sigma factor</keyword>
<gene>
    <name evidence="6" type="primary">rpoD</name>
    <name evidence="10" type="ORF">XV92_17440</name>
</gene>
<dbReference type="FunFam" id="1.10.10.10:FF:000002">
    <property type="entry name" value="RNA polymerase sigma factor SigA"/>
    <property type="match status" value="1"/>
</dbReference>
<dbReference type="Pfam" id="PF04539">
    <property type="entry name" value="Sigma70_r3"/>
    <property type="match status" value="1"/>
</dbReference>
<dbReference type="FunFam" id="1.10.601.10:FF:000002">
    <property type="entry name" value="RNA polymerase sigma factor RpoD"/>
    <property type="match status" value="1"/>
</dbReference>
<evidence type="ECO:0000259" key="9">
    <source>
        <dbReference type="PROSITE" id="PS00716"/>
    </source>
</evidence>
<feature type="short sequence motif" description="Interaction with polymerase core subunit RpoC" evidence="6">
    <location>
        <begin position="416"/>
        <end position="419"/>
    </location>
</feature>
<name>A0A0Q0TDW6_VIBMT</name>
<dbReference type="GO" id="GO:0005737">
    <property type="term" value="C:cytoplasm"/>
    <property type="evidence" value="ECO:0007669"/>
    <property type="project" value="UniProtKB-SubCell"/>
</dbReference>
<dbReference type="GO" id="GO:0016987">
    <property type="term" value="F:sigma factor activity"/>
    <property type="evidence" value="ECO:0007669"/>
    <property type="project" value="UniProtKB-UniRule"/>
</dbReference>
<dbReference type="Pfam" id="PF00140">
    <property type="entry name" value="Sigma70_r1_2"/>
    <property type="match status" value="1"/>
</dbReference>
<dbReference type="CDD" id="cd06171">
    <property type="entry name" value="Sigma70_r4"/>
    <property type="match status" value="1"/>
</dbReference>
<comment type="function">
    <text evidence="6">Sigma factors are initiation factors that promote the attachment of RNA polymerase to specific initiation sites and are then released. This sigma factor is the primary sigma factor during exponential growth.</text>
</comment>
<comment type="subcellular location">
    <subcellularLocation>
        <location evidence="6">Cytoplasm</location>
    </subcellularLocation>
</comment>
<dbReference type="InterPro" id="IPR014284">
    <property type="entry name" value="RNA_pol_sigma-70_dom"/>
</dbReference>
<evidence type="ECO:0000256" key="3">
    <source>
        <dbReference type="ARBA" id="ARBA00023082"/>
    </source>
</evidence>
<dbReference type="Pfam" id="PF04542">
    <property type="entry name" value="Sigma70_r2"/>
    <property type="match status" value="1"/>
</dbReference>
<dbReference type="InterPro" id="IPR028630">
    <property type="entry name" value="Sigma70_RpoD"/>
</dbReference>
<dbReference type="SUPFAM" id="SSF88659">
    <property type="entry name" value="Sigma3 and sigma4 domains of RNA polymerase sigma factors"/>
    <property type="match status" value="2"/>
</dbReference>
<dbReference type="InterPro" id="IPR013324">
    <property type="entry name" value="RNA_pol_sigma_r3/r4-like"/>
</dbReference>
<accession>A0A0Q0TDW6</accession>
<feature type="DNA-binding region" description="H-T-H motif" evidence="6">
    <location>
        <begin position="586"/>
        <end position="605"/>
    </location>
</feature>
<organism evidence="10 11">
    <name type="scientific">Vibrio metoecus</name>
    <dbReference type="NCBI Taxonomy" id="1481663"/>
    <lineage>
        <taxon>Bacteria</taxon>
        <taxon>Pseudomonadati</taxon>
        <taxon>Pseudomonadota</taxon>
        <taxon>Gammaproteobacteria</taxon>
        <taxon>Vibrionales</taxon>
        <taxon>Vibrionaceae</taxon>
        <taxon>Vibrio</taxon>
    </lineage>
</organism>
<feature type="region of interest" description="Sigma-70 factor domain-4" evidence="6">
    <location>
        <begin position="560"/>
        <end position="613"/>
    </location>
</feature>
<dbReference type="PANTHER" id="PTHR30603">
    <property type="entry name" value="RNA POLYMERASE SIGMA FACTOR RPO"/>
    <property type="match status" value="1"/>
</dbReference>
<comment type="caution">
    <text evidence="10">The sequence shown here is derived from an EMBL/GenBank/DDBJ whole genome shotgun (WGS) entry which is preliminary data.</text>
</comment>
<dbReference type="Pfam" id="PF04545">
    <property type="entry name" value="Sigma70_r4"/>
    <property type="match status" value="1"/>
</dbReference>
<dbReference type="RefSeq" id="WP_055065306.1">
    <property type="nucleotide sequence ID" value="NZ_LBGP01000025.1"/>
</dbReference>
<dbReference type="PROSITE" id="PS00715">
    <property type="entry name" value="SIGMA70_1"/>
    <property type="match status" value="1"/>
</dbReference>
<keyword evidence="4 6" id="KW-0238">DNA-binding</keyword>
<feature type="region of interest" description="Disordered" evidence="7">
    <location>
        <begin position="168"/>
        <end position="226"/>
    </location>
</feature>
<evidence type="ECO:0000256" key="7">
    <source>
        <dbReference type="SAM" id="MobiDB-lite"/>
    </source>
</evidence>
<dbReference type="InterPro" id="IPR000943">
    <property type="entry name" value="RNA_pol_sigma70"/>
</dbReference>
<dbReference type="InterPro" id="IPR007127">
    <property type="entry name" value="RNA_pol_sigma_70_r1_1"/>
</dbReference>
<dbReference type="SUPFAM" id="SSF88946">
    <property type="entry name" value="Sigma2 domain of RNA polymerase sigma factors"/>
    <property type="match status" value="1"/>
</dbReference>
<proteinExistence type="inferred from homology"/>
<keyword evidence="1 6" id="KW-0963">Cytoplasm</keyword>
<dbReference type="EMBL" id="LBGP01000025">
    <property type="protein sequence ID" value="KQA98117.1"/>
    <property type="molecule type" value="Genomic_DNA"/>
</dbReference>
<evidence type="ECO:0000313" key="10">
    <source>
        <dbReference type="EMBL" id="KQA98117.1"/>
    </source>
</evidence>
<dbReference type="FunFam" id="1.10.220.120:FF:000001">
    <property type="entry name" value="RNA polymerase sigma factor RpoD"/>
    <property type="match status" value="1"/>
</dbReference>
<dbReference type="GO" id="GO:0003677">
    <property type="term" value="F:DNA binding"/>
    <property type="evidence" value="ECO:0007669"/>
    <property type="project" value="UniProtKB-UniRule"/>
</dbReference>
<protein>
    <recommendedName>
        <fullName evidence="6">RNA polymerase sigma factor RpoD</fullName>
    </recommendedName>
    <alternativeName>
        <fullName evidence="6">Sigma-70</fullName>
    </alternativeName>
</protein>
<evidence type="ECO:0000256" key="2">
    <source>
        <dbReference type="ARBA" id="ARBA00023015"/>
    </source>
</evidence>
<evidence type="ECO:0000313" key="11">
    <source>
        <dbReference type="Proteomes" id="UP000050491"/>
    </source>
</evidence>
<dbReference type="GO" id="GO:0006352">
    <property type="term" value="P:DNA-templated transcription initiation"/>
    <property type="evidence" value="ECO:0007669"/>
    <property type="project" value="UniProtKB-UniRule"/>
</dbReference>
<feature type="region of interest" description="Sigma-70 factor domain-3" evidence="6">
    <location>
        <begin position="471"/>
        <end position="547"/>
    </location>
</feature>
<dbReference type="InterPro" id="IPR009042">
    <property type="entry name" value="RNA_pol_sigma70_r1_2"/>
</dbReference>
<evidence type="ECO:0000256" key="1">
    <source>
        <dbReference type="ARBA" id="ARBA00022490"/>
    </source>
</evidence>
<dbReference type="NCBIfam" id="TIGR02393">
    <property type="entry name" value="RpoD_Cterm"/>
    <property type="match status" value="1"/>
</dbReference>
<comment type="subunit">
    <text evidence="6">Interacts transiently with the RNA polymerase catalytic core.</text>
</comment>
<evidence type="ECO:0000256" key="5">
    <source>
        <dbReference type="ARBA" id="ARBA00023163"/>
    </source>
</evidence>
<reference evidence="10 11" key="1">
    <citation type="journal article" date="2015" name="Genome Biol. Evol.">
        <title>The Dynamics of Genetic Interactions between Vibrio metoecus and Vibrio cholerae, Two Close Relatives Co-Occurring in the Environment.</title>
        <authorList>
            <person name="Orata F.D."/>
            <person name="Kirchberger P.C."/>
            <person name="Meheust R."/>
            <person name="Barlow E.J."/>
            <person name="Tarr C.L."/>
            <person name="Boucher Y."/>
        </authorList>
    </citation>
    <scope>NUCLEOTIDE SEQUENCE [LARGE SCALE GENOMIC DNA]</scope>
    <source>
        <strain evidence="10 11">YB5B04</strain>
    </source>
</reference>
<dbReference type="InterPro" id="IPR050239">
    <property type="entry name" value="Sigma-70_RNA_pol_init_factors"/>
</dbReference>
<dbReference type="InterPro" id="IPR007624">
    <property type="entry name" value="RNA_pol_sigma70_r3"/>
</dbReference>
<dbReference type="InterPro" id="IPR013325">
    <property type="entry name" value="RNA_pol_sigma_r2"/>
</dbReference>
<dbReference type="PROSITE" id="PS00716">
    <property type="entry name" value="SIGMA70_2"/>
    <property type="match status" value="1"/>
</dbReference>
<comment type="similarity">
    <text evidence="6">Belongs to the sigma-70 factor family. RpoD/SigA subfamily.</text>
</comment>
<dbReference type="Gene3D" id="1.10.10.10">
    <property type="entry name" value="Winged helix-like DNA-binding domain superfamily/Winged helix DNA-binding domain"/>
    <property type="match status" value="2"/>
</dbReference>
<feature type="compositionally biased region" description="Acidic residues" evidence="7">
    <location>
        <begin position="188"/>
        <end position="225"/>
    </location>
</feature>
<keyword evidence="5 6" id="KW-0804">Transcription</keyword>
<dbReference type="PATRIC" id="fig|1481663.12.peg.2405"/>
<feature type="region of interest" description="Sigma-70 factor domain-2" evidence="6">
    <location>
        <begin position="392"/>
        <end position="462"/>
    </location>
</feature>